<reference evidence="3 4" key="1">
    <citation type="submission" date="2018-12" db="EMBL/GenBank/DDBJ databases">
        <authorList>
            <person name="Li S."/>
            <person name="Yang R."/>
            <person name="Chen G."/>
            <person name="Zou L."/>
            <person name="Zhang C."/>
            <person name="Chen Y."/>
            <person name="Liu Z."/>
            <person name="Li Y."/>
            <person name="Yan Y."/>
            <person name="Huang M."/>
            <person name="Chen T."/>
        </authorList>
    </citation>
    <scope>NUCLEOTIDE SEQUENCE [LARGE SCALE GENOMIC DNA]</scope>
    <source>
        <strain evidence="3 4">1257</strain>
    </source>
</reference>
<feature type="compositionally biased region" description="Basic residues" evidence="1">
    <location>
        <begin position="629"/>
        <end position="640"/>
    </location>
</feature>
<evidence type="ECO:0000313" key="3">
    <source>
        <dbReference type="EMBL" id="AZL66608.1"/>
    </source>
</evidence>
<accession>A0A3Q8TYI5</accession>
<feature type="transmembrane region" description="Helical" evidence="2">
    <location>
        <begin position="41"/>
        <end position="60"/>
    </location>
</feature>
<protein>
    <submittedName>
        <fullName evidence="3">Uncharacterized protein</fullName>
    </submittedName>
</protein>
<feature type="region of interest" description="Disordered" evidence="1">
    <location>
        <begin position="554"/>
        <end position="640"/>
    </location>
</feature>
<sequence>MMDAESLRNFDWIFSTFSGVVEQLIVATSPLMIAIGHATGSLFVSGAAIMLIMVLIGVLGQNTMRQGVLSGALVLLAVGWGLQPQKLTLPSGTVVDSVNLTAHGATLAFSIQKIFSTAMQRALDERFSDAGQFLPAQSVTDSAVERTASQFANTDLARLIRDYNAQCNPSPEMFKKAQDAVPIEAYHAVGLMGGGGLGMPDSDIGLMAQLSKAWHIRFTPYQWLDVLDLNTIQRRRAAGIAALKEKNDPFVSQSPYKLPTKGYWLGAYRGEEGTTPDYLSIGDAPGALASAMEKRAQAWKESEGKATAQGFSPSNCYEAYQVAQLGAEQAYNALVETGSKASDGQSANTNSGVVGAARALQRTINRSLNDGKAESSLWSDLVSGSVTGLQLIKSLSSYIDLYTLLPLYVAGCAALLWLVLTTMPIYLMMALIRGITSLTNWLSLLVFPVLLVIMAQLVTVAASISIGSVAVTQAAAVAGWQGASADQDLVRGSLLLVFALILPVSAFMAMKITGVVVGPLGAAAQNAATTIPEAASVVAGIAMRVISRGWSAAMESDNKHPGGPSGGGDGGGGSVADQGTQQKVRTAQEVSSGGGWSSTGNTSARSSIPPLVPGVAANEGRFSTGRTPRSQKRRPKKNDD</sequence>
<feature type="transmembrane region" description="Helical" evidence="2">
    <location>
        <begin position="405"/>
        <end position="429"/>
    </location>
</feature>
<dbReference type="KEGG" id="pory:EJA05_02105"/>
<feature type="compositionally biased region" description="Gly residues" evidence="1">
    <location>
        <begin position="563"/>
        <end position="574"/>
    </location>
</feature>
<evidence type="ECO:0000256" key="2">
    <source>
        <dbReference type="SAM" id="Phobius"/>
    </source>
</evidence>
<keyword evidence="2" id="KW-1133">Transmembrane helix</keyword>
<organism evidence="3 4">
    <name type="scientific">Pseudomonas entomophila</name>
    <dbReference type="NCBI Taxonomy" id="312306"/>
    <lineage>
        <taxon>Bacteria</taxon>
        <taxon>Pseudomonadati</taxon>
        <taxon>Pseudomonadota</taxon>
        <taxon>Gammaproteobacteria</taxon>
        <taxon>Pseudomonadales</taxon>
        <taxon>Pseudomonadaceae</taxon>
        <taxon>Pseudomonas</taxon>
    </lineage>
</organism>
<dbReference type="AlphaFoldDB" id="A0A3Q8TYI5"/>
<keyword evidence="2" id="KW-0812">Transmembrane</keyword>
<feature type="transmembrane region" description="Helical" evidence="2">
    <location>
        <begin position="489"/>
        <end position="510"/>
    </location>
</feature>
<dbReference type="EMBL" id="CP034338">
    <property type="protein sequence ID" value="AZL66608.1"/>
    <property type="molecule type" value="Genomic_DNA"/>
</dbReference>
<keyword evidence="2" id="KW-0472">Membrane</keyword>
<gene>
    <name evidence="3" type="ORF">EJA05_02105</name>
</gene>
<dbReference type="Proteomes" id="UP000268230">
    <property type="component" value="Chromosome"/>
</dbReference>
<evidence type="ECO:0000313" key="4">
    <source>
        <dbReference type="Proteomes" id="UP000268230"/>
    </source>
</evidence>
<evidence type="ECO:0000256" key="1">
    <source>
        <dbReference type="SAM" id="MobiDB-lite"/>
    </source>
</evidence>
<proteinExistence type="predicted"/>
<name>A0A3Q8TYI5_9PSED</name>
<dbReference type="OrthoDB" id="6747850at2"/>
<feature type="compositionally biased region" description="Polar residues" evidence="1">
    <location>
        <begin position="577"/>
        <end position="590"/>
    </location>
</feature>
<feature type="transmembrane region" description="Helical" evidence="2">
    <location>
        <begin position="12"/>
        <end position="35"/>
    </location>
</feature>
<feature type="transmembrane region" description="Helical" evidence="2">
    <location>
        <begin position="441"/>
        <end position="469"/>
    </location>
</feature>
<feature type="transmembrane region" description="Helical" evidence="2">
    <location>
        <begin position="67"/>
        <end position="83"/>
    </location>
</feature>